<organism evidence="1 2">
    <name type="scientific">Ammoniphilus resinae</name>
    <dbReference type="NCBI Taxonomy" id="861532"/>
    <lineage>
        <taxon>Bacteria</taxon>
        <taxon>Bacillati</taxon>
        <taxon>Bacillota</taxon>
        <taxon>Bacilli</taxon>
        <taxon>Bacillales</taxon>
        <taxon>Paenibacillaceae</taxon>
        <taxon>Aneurinibacillus group</taxon>
        <taxon>Ammoniphilus</taxon>
    </lineage>
</organism>
<evidence type="ECO:0000313" key="2">
    <source>
        <dbReference type="Proteomes" id="UP001519343"/>
    </source>
</evidence>
<keyword evidence="2" id="KW-1185">Reference proteome</keyword>
<reference evidence="1 2" key="1">
    <citation type="submission" date="2021-03" db="EMBL/GenBank/DDBJ databases">
        <title>Genomic Encyclopedia of Type Strains, Phase IV (KMG-IV): sequencing the most valuable type-strain genomes for metagenomic binning, comparative biology and taxonomic classification.</title>
        <authorList>
            <person name="Goeker M."/>
        </authorList>
    </citation>
    <scope>NUCLEOTIDE SEQUENCE [LARGE SCALE GENOMIC DNA]</scope>
    <source>
        <strain evidence="1 2">DSM 24738</strain>
    </source>
</reference>
<comment type="caution">
    <text evidence="1">The sequence shown here is derived from an EMBL/GenBank/DDBJ whole genome shotgun (WGS) entry which is preliminary data.</text>
</comment>
<dbReference type="Proteomes" id="UP001519343">
    <property type="component" value="Unassembled WGS sequence"/>
</dbReference>
<dbReference type="EMBL" id="JAGGKT010000001">
    <property type="protein sequence ID" value="MBP1930321.1"/>
    <property type="molecule type" value="Genomic_DNA"/>
</dbReference>
<name>A0ABS4GJ96_9BACL</name>
<gene>
    <name evidence="1" type="ORF">J2Z37_000308</name>
</gene>
<proteinExistence type="predicted"/>
<sequence>MGAAKGATTAMAIPLKTLLTEWIISHRSLCGFKFHKSVTIYDDLILH</sequence>
<protein>
    <submittedName>
        <fullName evidence="1">Uncharacterized protein</fullName>
    </submittedName>
</protein>
<evidence type="ECO:0000313" key="1">
    <source>
        <dbReference type="EMBL" id="MBP1930321.1"/>
    </source>
</evidence>
<accession>A0ABS4GJ96</accession>